<evidence type="ECO:0000259" key="4">
    <source>
        <dbReference type="PROSITE" id="PS50110"/>
    </source>
</evidence>
<dbReference type="SMART" id="SM00421">
    <property type="entry name" value="HTH_LUXR"/>
    <property type="match status" value="1"/>
</dbReference>
<dbReference type="PROSITE" id="PS50043">
    <property type="entry name" value="HTH_LUXR_2"/>
    <property type="match status" value="1"/>
</dbReference>
<dbReference type="GO" id="GO:0003677">
    <property type="term" value="F:DNA binding"/>
    <property type="evidence" value="ECO:0007669"/>
    <property type="project" value="UniProtKB-KW"/>
</dbReference>
<feature type="domain" description="Response regulatory" evidence="4">
    <location>
        <begin position="16"/>
        <end position="133"/>
    </location>
</feature>
<dbReference type="InterPro" id="IPR000792">
    <property type="entry name" value="Tscrpt_reg_LuxR_C"/>
</dbReference>
<dbReference type="SUPFAM" id="SSF46894">
    <property type="entry name" value="C-terminal effector domain of the bipartite response regulators"/>
    <property type="match status" value="1"/>
</dbReference>
<dbReference type="PANTHER" id="PTHR43214">
    <property type="entry name" value="TWO-COMPONENT RESPONSE REGULATOR"/>
    <property type="match status" value="1"/>
</dbReference>
<dbReference type="GO" id="GO:0006355">
    <property type="term" value="P:regulation of DNA-templated transcription"/>
    <property type="evidence" value="ECO:0007669"/>
    <property type="project" value="InterPro"/>
</dbReference>
<feature type="modified residue" description="4-aspartylphosphate" evidence="2">
    <location>
        <position position="68"/>
    </location>
</feature>
<dbReference type="GO" id="GO:0000160">
    <property type="term" value="P:phosphorelay signal transduction system"/>
    <property type="evidence" value="ECO:0007669"/>
    <property type="project" value="InterPro"/>
</dbReference>
<evidence type="ECO:0000256" key="2">
    <source>
        <dbReference type="PROSITE-ProRule" id="PRU00169"/>
    </source>
</evidence>
<evidence type="ECO:0000313" key="6">
    <source>
        <dbReference type="Proteomes" id="UP000326060"/>
    </source>
</evidence>
<dbReference type="Gene3D" id="3.40.50.2300">
    <property type="match status" value="1"/>
</dbReference>
<dbReference type="InterPro" id="IPR011006">
    <property type="entry name" value="CheY-like_superfamily"/>
</dbReference>
<dbReference type="Proteomes" id="UP000326060">
    <property type="component" value="Unassembled WGS sequence"/>
</dbReference>
<organism evidence="5 6">
    <name type="scientific">Bifidobacterium callitrichos</name>
    <dbReference type="NCBI Taxonomy" id="762209"/>
    <lineage>
        <taxon>Bacteria</taxon>
        <taxon>Bacillati</taxon>
        <taxon>Actinomycetota</taxon>
        <taxon>Actinomycetes</taxon>
        <taxon>Bifidobacteriales</taxon>
        <taxon>Bifidobacteriaceae</taxon>
        <taxon>Bifidobacterium</taxon>
    </lineage>
</organism>
<proteinExistence type="predicted"/>
<dbReference type="CDD" id="cd00156">
    <property type="entry name" value="REC"/>
    <property type="match status" value="1"/>
</dbReference>
<keyword evidence="1" id="KW-0238">DNA-binding</keyword>
<reference evidence="5 6" key="1">
    <citation type="journal article" date="2019" name="Syst. Appl. Microbiol.">
        <title>Characterization of Bifidobacterium species in feaces of the Egyptian fruit bat: Description of B. vespertilionis sp. nov. and B. rousetti sp. nov.</title>
        <authorList>
            <person name="Modesto M."/>
            <person name="Satti M."/>
            <person name="Watanabe K."/>
            <person name="Puglisi E."/>
            <person name="Morelli L."/>
            <person name="Huang C.-H."/>
            <person name="Liou J.-S."/>
            <person name="Miyashita M."/>
            <person name="Tamura T."/>
            <person name="Saito S."/>
            <person name="Mori K."/>
            <person name="Huang L."/>
            <person name="Sciavilla P."/>
            <person name="Sandri C."/>
            <person name="Spiezio C."/>
            <person name="Vitali F."/>
            <person name="Cavalieri D."/>
            <person name="Perpetuini G."/>
            <person name="Tofalo R."/>
            <person name="Bonetti A."/>
            <person name="Arita M."/>
            <person name="Mattarelli P."/>
        </authorList>
    </citation>
    <scope>NUCLEOTIDE SEQUENCE [LARGE SCALE GENOMIC DNA]</scope>
    <source>
        <strain evidence="5 6">RST27</strain>
    </source>
</reference>
<evidence type="ECO:0000259" key="3">
    <source>
        <dbReference type="PROSITE" id="PS50043"/>
    </source>
</evidence>
<dbReference type="Pfam" id="PF00072">
    <property type="entry name" value="Response_reg"/>
    <property type="match status" value="1"/>
</dbReference>
<dbReference type="Pfam" id="PF00196">
    <property type="entry name" value="GerE"/>
    <property type="match status" value="1"/>
</dbReference>
<accession>A0A5M9ZCY8</accession>
<dbReference type="PROSITE" id="PS50110">
    <property type="entry name" value="RESPONSE_REGULATORY"/>
    <property type="match status" value="1"/>
</dbReference>
<dbReference type="SUPFAM" id="SSF52172">
    <property type="entry name" value="CheY-like"/>
    <property type="match status" value="1"/>
</dbReference>
<dbReference type="EMBL" id="RZJP01000002">
    <property type="protein sequence ID" value="KAA8816629.1"/>
    <property type="molecule type" value="Genomic_DNA"/>
</dbReference>
<dbReference type="AlphaFoldDB" id="A0A5M9ZCY8"/>
<evidence type="ECO:0000256" key="1">
    <source>
        <dbReference type="ARBA" id="ARBA00023125"/>
    </source>
</evidence>
<dbReference type="SMART" id="SM00448">
    <property type="entry name" value="REC"/>
    <property type="match status" value="1"/>
</dbReference>
<protein>
    <submittedName>
        <fullName evidence="5">Response regulator transcription factor</fullName>
    </submittedName>
</protein>
<comment type="caution">
    <text evidence="5">The sequence shown here is derived from an EMBL/GenBank/DDBJ whole genome shotgun (WGS) entry which is preliminary data.</text>
</comment>
<dbReference type="InterPro" id="IPR001789">
    <property type="entry name" value="Sig_transdc_resp-reg_receiver"/>
</dbReference>
<name>A0A5M9ZCY8_9BIFI</name>
<dbReference type="CDD" id="cd06170">
    <property type="entry name" value="LuxR_C_like"/>
    <property type="match status" value="1"/>
</dbReference>
<gene>
    <name evidence="5" type="ORF">EMB92_07095</name>
</gene>
<feature type="domain" description="HTH luxR-type" evidence="3">
    <location>
        <begin position="157"/>
        <end position="222"/>
    </location>
</feature>
<dbReference type="InterPro" id="IPR016032">
    <property type="entry name" value="Sig_transdc_resp-reg_C-effctor"/>
</dbReference>
<keyword evidence="2" id="KW-0597">Phosphoprotein</keyword>
<evidence type="ECO:0000313" key="5">
    <source>
        <dbReference type="EMBL" id="KAA8816629.1"/>
    </source>
</evidence>
<sequence length="225" mass="24342">MSTGGRAMIANDDRISVLVLDNDVLAGQYIANWLGRFADFRTAFTSHPSQALLQCSLPERQPDVLIVDIMLDGVSGTSICARIRKETSQIGLLCITAYDPNQYRAEVAECGAQGVIAKNQILTLLPDAVRKAAAGQPIEPDTYADSATSHAILESSDSSSIQPLNASEKEILRLYARNMTTAQVLVRLGMNRNTLNTHLHRALGKLHAPSRAAALITCNHYSLLG</sequence>
<dbReference type="InterPro" id="IPR039420">
    <property type="entry name" value="WalR-like"/>
</dbReference>